<evidence type="ECO:0000313" key="2">
    <source>
        <dbReference type="EMBL" id="MBR9728031.1"/>
    </source>
</evidence>
<proteinExistence type="predicted"/>
<organism evidence="2 3">
    <name type="scientific">Shewanella intestini</name>
    <dbReference type="NCBI Taxonomy" id="2017544"/>
    <lineage>
        <taxon>Bacteria</taxon>
        <taxon>Pseudomonadati</taxon>
        <taxon>Pseudomonadota</taxon>
        <taxon>Gammaproteobacteria</taxon>
        <taxon>Alteromonadales</taxon>
        <taxon>Shewanellaceae</taxon>
        <taxon>Shewanella</taxon>
    </lineage>
</organism>
<dbReference type="Pfam" id="PF22521">
    <property type="entry name" value="HypF_C_2"/>
    <property type="match status" value="1"/>
</dbReference>
<feature type="domain" description="Carbamoyltransferase Kae1-like" evidence="1">
    <location>
        <begin position="487"/>
        <end position="592"/>
    </location>
</feature>
<accession>A0ABS5I2C9</accession>
<dbReference type="Proteomes" id="UP000811844">
    <property type="component" value="Unassembled WGS sequence"/>
</dbReference>
<reference evidence="2 3" key="1">
    <citation type="submission" date="2020-02" db="EMBL/GenBank/DDBJ databases">
        <title>Shewanella WXL01 sp. nov., a marine bacterium isolated from green algae in Luhuitou Fringing Reef (Northern South China Sea).</title>
        <authorList>
            <person name="Wang X."/>
        </authorList>
    </citation>
    <scope>NUCLEOTIDE SEQUENCE [LARGE SCALE GENOMIC DNA]</scope>
    <source>
        <strain evidence="2 3">MCCC 1A01895</strain>
    </source>
</reference>
<keyword evidence="3" id="KW-1185">Reference proteome</keyword>
<dbReference type="RefSeq" id="WP_153664228.1">
    <property type="nucleotide sequence ID" value="NZ_JAAIKR010000006.1"/>
</dbReference>
<dbReference type="EMBL" id="JAAIKR010000006">
    <property type="protein sequence ID" value="MBR9728031.1"/>
    <property type="molecule type" value="Genomic_DNA"/>
</dbReference>
<evidence type="ECO:0000259" key="1">
    <source>
        <dbReference type="Pfam" id="PF22521"/>
    </source>
</evidence>
<dbReference type="InterPro" id="IPR055128">
    <property type="entry name" value="HypF_C_2"/>
</dbReference>
<name>A0ABS5I2C9_9GAMM</name>
<protein>
    <submittedName>
        <fullName evidence="2">NiFe hydrogenase</fullName>
    </submittedName>
</protein>
<comment type="caution">
    <text evidence="2">The sequence shown here is derived from an EMBL/GenBank/DDBJ whole genome shotgun (WGS) entry which is preliminary data.</text>
</comment>
<dbReference type="Gene3D" id="3.30.420.40">
    <property type="match status" value="1"/>
</dbReference>
<gene>
    <name evidence="2" type="ORF">G3R48_08550</name>
</gene>
<evidence type="ECO:0000313" key="3">
    <source>
        <dbReference type="Proteomes" id="UP000811844"/>
    </source>
</evidence>
<sequence>MHHIQFEFICSQPVPLYGHLCQEYIARHVFNISASQFTGEEHNTHYVIEATGSQAELETLAEDIAEHFLLSVWLVDSKMQLVKERQYPTSSLGKDVHLPVAPLVFCHHCQPKFGDNQNPQFGDINLACDHCGGQNKLPTAHDALSEQDIFAFAQLLLEKQPLHLVDDNLTLSLTAIGDAGKRPSIIVCNPNTLNDFFQLNDKQVQALSSHEKPCLNINTNEAGAASLQASMVDVQFASNRLLVVLCEKLRQKGVNWIYSQFTPSANTQLPPLKLALIDEQWVAKQLVQAGQTELKLSALHDEACAQIGNLAYTATSHKKHISWQISQQEQQQISPATHAAECALYAGLQSKDVNGKSTKPKYATVLFFSRYQASQIVMVDQDSKAELFLEMPEMPSVGSEIINQLNQSPEKGLVEKFKAAHPDSYNALMNLAITTHANSVTSFMVAAACVVGIKLPTGSAKSVTQQLADNFVSDAMSYRGSNAPRIDFPLILQGAQRSINWCKTLGSLMSFRLAGEDDTTKLAFAFHDSLADYLSNWVEHIDNNTGVHNLVLAGSEFDNPVLAKRIRLRVGKNIPIVINKQLDLEGANLAIGGLFLTQRRR</sequence>